<sequence length="103" mass="11067">MAPTPARTSMSASQSPGSQTSSNNHNNHAVPPNHTENVDAARQEREHLLAPLDFGNLLGLNVNTSDTTSGIGSRESSVVFDFRQESPEKEPDPLPKTEKDSGK</sequence>
<feature type="region of interest" description="Disordered" evidence="1">
    <location>
        <begin position="58"/>
        <end position="103"/>
    </location>
</feature>
<dbReference type="VEuPathDB" id="FungiDB:MELLADRAFT_87832"/>
<feature type="compositionally biased region" description="Low complexity" evidence="1">
    <location>
        <begin position="8"/>
        <end position="28"/>
    </location>
</feature>
<gene>
    <name evidence="2" type="ORF">MELLADRAFT_87832</name>
</gene>
<keyword evidence="3" id="KW-1185">Reference proteome</keyword>
<dbReference type="InParanoid" id="F4RPM5"/>
<reference evidence="3" key="1">
    <citation type="journal article" date="2011" name="Proc. Natl. Acad. Sci. U.S.A.">
        <title>Obligate biotrophy features unraveled by the genomic analysis of rust fungi.</title>
        <authorList>
            <person name="Duplessis S."/>
            <person name="Cuomo C.A."/>
            <person name="Lin Y.-C."/>
            <person name="Aerts A."/>
            <person name="Tisserant E."/>
            <person name="Veneault-Fourrey C."/>
            <person name="Joly D.L."/>
            <person name="Hacquard S."/>
            <person name="Amselem J."/>
            <person name="Cantarel B.L."/>
            <person name="Chiu R."/>
            <person name="Coutinho P.M."/>
            <person name="Feau N."/>
            <person name="Field M."/>
            <person name="Frey P."/>
            <person name="Gelhaye E."/>
            <person name="Goldberg J."/>
            <person name="Grabherr M.G."/>
            <person name="Kodira C.D."/>
            <person name="Kohler A."/>
            <person name="Kuees U."/>
            <person name="Lindquist E.A."/>
            <person name="Lucas S.M."/>
            <person name="Mago R."/>
            <person name="Mauceli E."/>
            <person name="Morin E."/>
            <person name="Murat C."/>
            <person name="Pangilinan J.L."/>
            <person name="Park R."/>
            <person name="Pearson M."/>
            <person name="Quesneville H."/>
            <person name="Rouhier N."/>
            <person name="Sakthikumar S."/>
            <person name="Salamov A.A."/>
            <person name="Schmutz J."/>
            <person name="Selles B."/>
            <person name="Shapiro H."/>
            <person name="Tanguay P."/>
            <person name="Tuskan G.A."/>
            <person name="Henrissat B."/>
            <person name="Van de Peer Y."/>
            <person name="Rouze P."/>
            <person name="Ellis J.G."/>
            <person name="Dodds P.N."/>
            <person name="Schein J.E."/>
            <person name="Zhong S."/>
            <person name="Hamelin R.C."/>
            <person name="Grigoriev I.V."/>
            <person name="Szabo L.J."/>
            <person name="Martin F."/>
        </authorList>
    </citation>
    <scope>NUCLEOTIDE SEQUENCE [LARGE SCALE GENOMIC DNA]</scope>
    <source>
        <strain evidence="3">98AG31 / pathotype 3-4-7</strain>
    </source>
</reference>
<feature type="compositionally biased region" description="Basic and acidic residues" evidence="1">
    <location>
        <begin position="36"/>
        <end position="46"/>
    </location>
</feature>
<dbReference type="EMBL" id="GL883112">
    <property type="protein sequence ID" value="EGG05561.1"/>
    <property type="molecule type" value="Genomic_DNA"/>
</dbReference>
<organism evidence="3">
    <name type="scientific">Melampsora larici-populina (strain 98AG31 / pathotype 3-4-7)</name>
    <name type="common">Poplar leaf rust fungus</name>
    <dbReference type="NCBI Taxonomy" id="747676"/>
    <lineage>
        <taxon>Eukaryota</taxon>
        <taxon>Fungi</taxon>
        <taxon>Dikarya</taxon>
        <taxon>Basidiomycota</taxon>
        <taxon>Pucciniomycotina</taxon>
        <taxon>Pucciniomycetes</taxon>
        <taxon>Pucciniales</taxon>
        <taxon>Melampsoraceae</taxon>
        <taxon>Melampsora</taxon>
    </lineage>
</organism>
<feature type="compositionally biased region" description="Basic and acidic residues" evidence="1">
    <location>
        <begin position="82"/>
        <end position="103"/>
    </location>
</feature>
<name>F4RPM5_MELLP</name>
<dbReference type="GeneID" id="18934654"/>
<evidence type="ECO:0000313" key="2">
    <source>
        <dbReference type="EMBL" id="EGG05561.1"/>
    </source>
</evidence>
<feature type="region of interest" description="Disordered" evidence="1">
    <location>
        <begin position="1"/>
        <end position="46"/>
    </location>
</feature>
<dbReference type="HOGENOM" id="CLU_2264322_0_0_1"/>
<dbReference type="AlphaFoldDB" id="F4RPM5"/>
<dbReference type="KEGG" id="mlr:MELLADRAFT_87832"/>
<protein>
    <submittedName>
        <fullName evidence="2">Uncharacterized protein</fullName>
    </submittedName>
</protein>
<dbReference type="RefSeq" id="XP_007411050.1">
    <property type="nucleotide sequence ID" value="XM_007410988.1"/>
</dbReference>
<evidence type="ECO:0000313" key="3">
    <source>
        <dbReference type="Proteomes" id="UP000001072"/>
    </source>
</evidence>
<feature type="compositionally biased region" description="Polar residues" evidence="1">
    <location>
        <begin position="61"/>
        <end position="76"/>
    </location>
</feature>
<dbReference type="Proteomes" id="UP000001072">
    <property type="component" value="Unassembled WGS sequence"/>
</dbReference>
<evidence type="ECO:0000256" key="1">
    <source>
        <dbReference type="SAM" id="MobiDB-lite"/>
    </source>
</evidence>
<proteinExistence type="predicted"/>
<accession>F4RPM5</accession>